<comment type="similarity">
    <text evidence="1">Belongs to the UDP-glycosyltransferase family.</text>
</comment>
<name>A0ABQ9IDN9_9NEOP</name>
<evidence type="ECO:0008006" key="8">
    <source>
        <dbReference type="Google" id="ProtNLM"/>
    </source>
</evidence>
<evidence type="ECO:0000256" key="4">
    <source>
        <dbReference type="SAM" id="MobiDB-lite"/>
    </source>
</evidence>
<evidence type="ECO:0000256" key="3">
    <source>
        <dbReference type="ARBA" id="ARBA00022679"/>
    </source>
</evidence>
<feature type="compositionally biased region" description="Basic and acidic residues" evidence="4">
    <location>
        <begin position="540"/>
        <end position="550"/>
    </location>
</feature>
<evidence type="ECO:0000313" key="6">
    <source>
        <dbReference type="EMBL" id="KAJ8894792.1"/>
    </source>
</evidence>
<evidence type="ECO:0000256" key="2">
    <source>
        <dbReference type="ARBA" id="ARBA00022676"/>
    </source>
</evidence>
<keyword evidence="5" id="KW-1133">Transmembrane helix</keyword>
<comment type="caution">
    <text evidence="6">The sequence shown here is derived from an EMBL/GenBank/DDBJ whole genome shotgun (WGS) entry which is preliminary data.</text>
</comment>
<proteinExistence type="inferred from homology"/>
<organism evidence="6 7">
    <name type="scientific">Dryococelus australis</name>
    <dbReference type="NCBI Taxonomy" id="614101"/>
    <lineage>
        <taxon>Eukaryota</taxon>
        <taxon>Metazoa</taxon>
        <taxon>Ecdysozoa</taxon>
        <taxon>Arthropoda</taxon>
        <taxon>Hexapoda</taxon>
        <taxon>Insecta</taxon>
        <taxon>Pterygota</taxon>
        <taxon>Neoptera</taxon>
        <taxon>Polyneoptera</taxon>
        <taxon>Phasmatodea</taxon>
        <taxon>Verophasmatodea</taxon>
        <taxon>Anareolatae</taxon>
        <taxon>Phasmatidae</taxon>
        <taxon>Eurycanthinae</taxon>
        <taxon>Dryococelus</taxon>
    </lineage>
</organism>
<feature type="region of interest" description="Disordered" evidence="4">
    <location>
        <begin position="521"/>
        <end position="580"/>
    </location>
</feature>
<dbReference type="EMBL" id="JARBHB010000001">
    <property type="protein sequence ID" value="KAJ8894792.1"/>
    <property type="molecule type" value="Genomic_DNA"/>
</dbReference>
<evidence type="ECO:0000256" key="5">
    <source>
        <dbReference type="SAM" id="Phobius"/>
    </source>
</evidence>
<keyword evidence="3" id="KW-0808">Transferase</keyword>
<dbReference type="PANTHER" id="PTHR48043:SF159">
    <property type="entry name" value="EG:EG0003.4 PROTEIN-RELATED"/>
    <property type="match status" value="1"/>
</dbReference>
<feature type="compositionally biased region" description="Basic and acidic residues" evidence="4">
    <location>
        <begin position="521"/>
        <end position="532"/>
    </location>
</feature>
<dbReference type="Gene3D" id="3.30.420.10">
    <property type="entry name" value="Ribonuclease H-like superfamily/Ribonuclease H"/>
    <property type="match status" value="1"/>
</dbReference>
<dbReference type="SUPFAM" id="SSF53756">
    <property type="entry name" value="UDP-Glycosyltransferase/glycogen phosphorylase"/>
    <property type="match status" value="2"/>
</dbReference>
<keyword evidence="5" id="KW-0472">Membrane</keyword>
<feature type="transmembrane region" description="Helical" evidence="5">
    <location>
        <begin position="744"/>
        <end position="767"/>
    </location>
</feature>
<dbReference type="Proteomes" id="UP001159363">
    <property type="component" value="Chromosome 1"/>
</dbReference>
<keyword evidence="2" id="KW-0328">Glycosyltransferase</keyword>
<dbReference type="InterPro" id="IPR050271">
    <property type="entry name" value="UDP-glycosyltransferase"/>
</dbReference>
<accession>A0ABQ9IDN9</accession>
<keyword evidence="7" id="KW-1185">Reference proteome</keyword>
<dbReference type="InterPro" id="IPR002213">
    <property type="entry name" value="UDP_glucos_trans"/>
</dbReference>
<evidence type="ECO:0000313" key="7">
    <source>
        <dbReference type="Proteomes" id="UP001159363"/>
    </source>
</evidence>
<dbReference type="Pfam" id="PF00201">
    <property type="entry name" value="UDPGT"/>
    <property type="match status" value="3"/>
</dbReference>
<dbReference type="InterPro" id="IPR036397">
    <property type="entry name" value="RNaseH_sf"/>
</dbReference>
<dbReference type="PANTHER" id="PTHR48043">
    <property type="entry name" value="EG:EG0003.4 PROTEIN-RELATED"/>
    <property type="match status" value="1"/>
</dbReference>
<sequence length="791" mass="89431">MYPRVLVWGAALLKTASAARILALLTLTTHSHHIWNRELTRALAARGHDLTVLSPDVDDDLSAGNLTYIHLEGCYDYIRTHMVYEEGDGMKGRGKREIPEKTPFASDPARNRARFAWIGGVRSNHYTTTAPYSLPNCFHDETTADKMRVLTRWATLLCDYQLTTAGARLLLAYPQGKVFDLIVSEAVYNHCFWPLFSKFGDPPLVAVSPSGLPPRVQHMADAPKNPAYVPDTLLSLPDSMNLLERLQSVLTDAMALWLWRAEYFPQMQAIAERHFPAPVPSLQHYEGSFSLVLSNTVLGYDLPRPLPPNVVPVGGLHLRPPAPLDKWYADNNVRRLDWPAQSPDLNPVEHLWDELDRRAMARQARPKSIAQLMEWLQEEWRRIPVDVLQTHVESMPDRKLKEFLDGSERGAIFFSLGSNLRSDMLPAEVLQDFLHVFGSLPQRVLWKFESDNLQPIPANLMLSKWLPQRDILGDSLATRLLPQTRYTAERFDCSPPTEVNPGSIPDQPMRVIEVSMGRLRDGGVGEAGDPRDNPGTSGIVRHDSHVRESGVARPGIEPGSPWREASRLTAQPPRPPGKKKLKTYLEPRMRQTQVGARDDWRIILSAGENFQAVYLATLVCWFGHKNMKLFITHNGLMSSQESLYFGVPTIGIPFFMDQERNMKRACKLGTGVGLSYKGINKDMLLSAIEQVLKNSSYAENARRMSTVFRDQIDHPLDRAVFWIEYVLRHNGAPHLRSAAVGMPLYRYLLLDVLAVLLVMLVAVLLVLRAVARWMWRRLAVLRPSSTKTKTQ</sequence>
<gene>
    <name evidence="6" type="ORF">PR048_000099</name>
</gene>
<dbReference type="Gene3D" id="3.40.50.2000">
    <property type="entry name" value="Glycogen Phosphorylase B"/>
    <property type="match status" value="2"/>
</dbReference>
<reference evidence="6 7" key="1">
    <citation type="submission" date="2023-02" db="EMBL/GenBank/DDBJ databases">
        <title>LHISI_Scaffold_Assembly.</title>
        <authorList>
            <person name="Stuart O.P."/>
            <person name="Cleave R."/>
            <person name="Magrath M.J.L."/>
            <person name="Mikheyev A.S."/>
        </authorList>
    </citation>
    <scope>NUCLEOTIDE SEQUENCE [LARGE SCALE GENOMIC DNA]</scope>
    <source>
        <strain evidence="6">Daus_M_001</strain>
        <tissue evidence="6">Leg muscle</tissue>
    </source>
</reference>
<protein>
    <recommendedName>
        <fullName evidence="8">UDP-glycosyltransferase</fullName>
    </recommendedName>
</protein>
<evidence type="ECO:0000256" key="1">
    <source>
        <dbReference type="ARBA" id="ARBA00009995"/>
    </source>
</evidence>
<keyword evidence="5" id="KW-0812">Transmembrane</keyword>